<sequence length="930" mass="101220">MSLSDLVSGGAGCGPSNPLQNIGKRFGQDRSSQLDNFTHDVPSSSSASRSFRSTDRQLQQQQQQPNPDFFQHQQPHHSVHHFQGVANDTFDLASLRSNLPFSQSKNLPQKQLNQAAINHNFEASFRPPPALQRPVTASQPPAAVPAWAADFLQMGGPQSTAVSSPVQRNQGVASPAAYYHAPQTAYNAGMGMGMGMGVGMGMGMSAGIGPAVGLNGRASFNEHQNSSIVQKQHQAGSLAQVDKTRWETAFTAYDSAPPRATTPPTTSAQQVNKTEALDHSDPFEKDELARTAGRLVSTVEHDQSLKFRQSNFLDLMRRIRDKQAGIQGTDIVDSGTAISNVPVLDKGKGKAREAGQEHRAPQSQQEAYAWANQMASRGQASQLPPSMQRSLGTTSSNVSRGAGIPSTLPLEHEIHGRQELNDLWAEEDARSAAIEREAMMRDAQTFSGDGGDVATRMREDEAEAREFEKYQSLGANVPHASMFDKNWEEKLDDDLNDDTDFVGRAWEGTRGQGMKSAQAAEWDTLQNDWDDFEVTSAGMRENAAYRAYQRSRSSSMRASAAPESAKYAPAYRFLSENPYVSTRQHAAHSGGLPAGLESVLEREAAVQANPTSASAWYDLGVKQQENERESQAIAALQKAVALDPTLKDAWLALAVSYTNENDRPAAYEAIERWIGASDRYRDVAARFDSEYSIANETKSQVSTASSTSASTSPSIHERHSKLTGLLIALARHGSEVLGEVDADVQVALGVLFNGSEDYDKAVDCFSAALSVRPEDWLLYNRLGATLSNSGRSAEAISFYHHALSLQPEFVRCHFNLSISCLNLKMYQDAVEHLFTALTLQQAESDSLPSHPELRPNNNATNNSLWETFRVALELLNRPDLAAKCVTRDINNFDHLDLVAPGSGQGFNVGGGGGASGENHVLQNAHDDMFD</sequence>
<protein>
    <submittedName>
        <fullName evidence="1">TPR-like protein</fullName>
    </submittedName>
</protein>
<dbReference type="Proteomes" id="UP000245626">
    <property type="component" value="Unassembled WGS sequence"/>
</dbReference>
<gene>
    <name evidence="1" type="ORF">IE53DRAFT_387485</name>
</gene>
<keyword evidence="2" id="KW-1185">Reference proteome</keyword>
<dbReference type="EMBL" id="KZ819955">
    <property type="protein sequence ID" value="PWN50225.1"/>
    <property type="molecule type" value="Genomic_DNA"/>
</dbReference>
<accession>A0ACD0NWM5</accession>
<reference evidence="1 2" key="1">
    <citation type="journal article" date="2018" name="Mol. Biol. Evol.">
        <title>Broad Genomic Sampling Reveals a Smut Pathogenic Ancestry of the Fungal Clade Ustilaginomycotina.</title>
        <authorList>
            <person name="Kijpornyongpan T."/>
            <person name="Mondo S.J."/>
            <person name="Barry K."/>
            <person name="Sandor L."/>
            <person name="Lee J."/>
            <person name="Lipzen A."/>
            <person name="Pangilinan J."/>
            <person name="LaButti K."/>
            <person name="Hainaut M."/>
            <person name="Henrissat B."/>
            <person name="Grigoriev I.V."/>
            <person name="Spatafora J.W."/>
            <person name="Aime M.C."/>
        </authorList>
    </citation>
    <scope>NUCLEOTIDE SEQUENCE [LARGE SCALE GENOMIC DNA]</scope>
    <source>
        <strain evidence="1 2">SA 807</strain>
    </source>
</reference>
<organism evidence="1 2">
    <name type="scientific">Violaceomyces palustris</name>
    <dbReference type="NCBI Taxonomy" id="1673888"/>
    <lineage>
        <taxon>Eukaryota</taxon>
        <taxon>Fungi</taxon>
        <taxon>Dikarya</taxon>
        <taxon>Basidiomycota</taxon>
        <taxon>Ustilaginomycotina</taxon>
        <taxon>Ustilaginomycetes</taxon>
        <taxon>Violaceomycetales</taxon>
        <taxon>Violaceomycetaceae</taxon>
        <taxon>Violaceomyces</taxon>
    </lineage>
</organism>
<name>A0ACD0NWM5_9BASI</name>
<proteinExistence type="predicted"/>
<evidence type="ECO:0000313" key="2">
    <source>
        <dbReference type="Proteomes" id="UP000245626"/>
    </source>
</evidence>
<evidence type="ECO:0000313" key="1">
    <source>
        <dbReference type="EMBL" id="PWN50225.1"/>
    </source>
</evidence>